<evidence type="ECO:0000313" key="7">
    <source>
        <dbReference type="Proteomes" id="UP000279972"/>
    </source>
</evidence>
<dbReference type="Proteomes" id="UP000279972">
    <property type="component" value="Chromosome"/>
</dbReference>
<name>A0A3G6REV9_CHRLC</name>
<dbReference type="KEGG" id="clac:EG342_09225"/>
<dbReference type="RefSeq" id="WP_103291663.1">
    <property type="nucleotide sequence ID" value="NZ_CP033924.1"/>
</dbReference>
<evidence type="ECO:0000313" key="5">
    <source>
        <dbReference type="EMBL" id="PNW14251.1"/>
    </source>
</evidence>
<dbReference type="InterPro" id="IPR026444">
    <property type="entry name" value="Secre_tail"/>
</dbReference>
<evidence type="ECO:0000313" key="6">
    <source>
        <dbReference type="Proteomes" id="UP000236262"/>
    </source>
</evidence>
<dbReference type="Pfam" id="PF18962">
    <property type="entry name" value="Por_Secre_tail"/>
    <property type="match status" value="1"/>
</dbReference>
<feature type="chain" id="PRO_5044593646" evidence="2">
    <location>
        <begin position="20"/>
        <end position="278"/>
    </location>
</feature>
<dbReference type="Proteomes" id="UP000236262">
    <property type="component" value="Unassembled WGS sequence"/>
</dbReference>
<evidence type="ECO:0000256" key="2">
    <source>
        <dbReference type="SAM" id="SignalP"/>
    </source>
</evidence>
<dbReference type="OrthoDB" id="951108at2"/>
<feature type="signal peptide" evidence="2">
    <location>
        <begin position="1"/>
        <end position="19"/>
    </location>
</feature>
<reference evidence="4 7" key="2">
    <citation type="submission" date="2018-11" db="EMBL/GenBank/DDBJ databases">
        <title>Proposal to divide the Flavobacteriaceae and reorganize its genera based on Amino Acid Identity values calculated from whole genome sequences.</title>
        <authorList>
            <person name="Nicholson A.C."/>
            <person name="Gulvik C.A."/>
            <person name="Whitney A.M."/>
            <person name="Humrighouse B.W."/>
            <person name="Bell M."/>
            <person name="Holmes B."/>
            <person name="Steigerwalt A.G."/>
            <person name="Villarma A."/>
            <person name="Sheth M."/>
            <person name="Batra D."/>
            <person name="Pryor J."/>
            <person name="Bernardet J.-F."/>
            <person name="Hugo C."/>
            <person name="Kampfer P."/>
            <person name="Newman J."/>
            <person name="McQuiston J.R."/>
        </authorList>
    </citation>
    <scope>NUCLEOTIDE SEQUENCE [LARGE SCALE GENOMIC DNA]</scope>
    <source>
        <strain evidence="4 7">KC_1864</strain>
    </source>
</reference>
<dbReference type="EMBL" id="PPEH01000003">
    <property type="protein sequence ID" value="PNW14251.1"/>
    <property type="molecule type" value="Genomic_DNA"/>
</dbReference>
<dbReference type="NCBIfam" id="TIGR04183">
    <property type="entry name" value="Por_Secre_tail"/>
    <property type="match status" value="1"/>
</dbReference>
<protein>
    <submittedName>
        <fullName evidence="4">T9SS C-terminal target domain-containing protein</fullName>
    </submittedName>
</protein>
<proteinExistence type="predicted"/>
<gene>
    <name evidence="5" type="ORF">C1637_10470</name>
    <name evidence="4" type="ORF">EG342_09225</name>
</gene>
<keyword evidence="7" id="KW-1185">Reference proteome</keyword>
<keyword evidence="1 2" id="KW-0732">Signal</keyword>
<accession>A0A3G6REV9</accession>
<reference evidence="5 6" key="1">
    <citation type="submission" date="2018-01" db="EMBL/GenBank/DDBJ databases">
        <title>Draft genome sequences of Chryseobacterium lactis NCTC11390, Chryseobacterium oncorhynchi 701B-08, and Chryseobacterium viscerum 687B-08.</title>
        <authorList>
            <person name="Jeong J.-J."/>
            <person name="Lee Y.J."/>
            <person name="Park B."/>
            <person name="Choi I.-G."/>
            <person name="Kim K.D."/>
        </authorList>
    </citation>
    <scope>NUCLEOTIDE SEQUENCE [LARGE SCALE GENOMIC DNA]</scope>
    <source>
        <strain evidence="5 6">NCTC11390</strain>
    </source>
</reference>
<sequence>MKNIISTFLLVLGMSTIQAQQEVVVGSGTTGSSRQFQRAAQAASEILYNGSEIGMTGTITRIGWDIKSQPFNGQINASIYMKMSTQSELGSPTSLNDYTLVYSGIVNCSTIGWQNILLTTPFAYNDSTKNLLFLITSTASDNTYSSSPRFSGGTSYRKQTNYLQTNPNLPWKETTYMNQTGSRSNIKLYFENTLSTVDITKNTTLKYYPNPVKNKLNISNSQNITSLELYNVTGQKIISAQPNTTETAWDLSKLQPGEYIIKVKDKNNSLQNIKIIKE</sequence>
<organism evidence="5 6">
    <name type="scientific">Chryseobacterium lactis</name>
    <dbReference type="NCBI Taxonomy" id="1241981"/>
    <lineage>
        <taxon>Bacteria</taxon>
        <taxon>Pseudomonadati</taxon>
        <taxon>Bacteroidota</taxon>
        <taxon>Flavobacteriia</taxon>
        <taxon>Flavobacteriales</taxon>
        <taxon>Weeksellaceae</taxon>
        <taxon>Chryseobacterium group</taxon>
        <taxon>Chryseobacterium</taxon>
    </lineage>
</organism>
<evidence type="ECO:0000259" key="3">
    <source>
        <dbReference type="Pfam" id="PF18962"/>
    </source>
</evidence>
<evidence type="ECO:0000256" key="1">
    <source>
        <dbReference type="ARBA" id="ARBA00022729"/>
    </source>
</evidence>
<dbReference type="AlphaFoldDB" id="A0A3G6REV9"/>
<evidence type="ECO:0000313" key="4">
    <source>
        <dbReference type="EMBL" id="AZA82073.1"/>
    </source>
</evidence>
<dbReference type="EMBL" id="CP033924">
    <property type="protein sequence ID" value="AZA82073.1"/>
    <property type="molecule type" value="Genomic_DNA"/>
</dbReference>
<feature type="domain" description="Secretion system C-terminal sorting" evidence="3">
    <location>
        <begin position="208"/>
        <end position="274"/>
    </location>
</feature>